<evidence type="ECO:0000256" key="1">
    <source>
        <dbReference type="SAM" id="Phobius"/>
    </source>
</evidence>
<evidence type="ECO:0000313" key="2">
    <source>
        <dbReference type="EMBL" id="KKL26003.1"/>
    </source>
</evidence>
<reference evidence="2" key="1">
    <citation type="journal article" date="2015" name="Nature">
        <title>Complex archaea that bridge the gap between prokaryotes and eukaryotes.</title>
        <authorList>
            <person name="Spang A."/>
            <person name="Saw J.H."/>
            <person name="Jorgensen S.L."/>
            <person name="Zaremba-Niedzwiedzka K."/>
            <person name="Martijn J."/>
            <person name="Lind A.E."/>
            <person name="van Eijk R."/>
            <person name="Schleper C."/>
            <person name="Guy L."/>
            <person name="Ettema T.J."/>
        </authorList>
    </citation>
    <scope>NUCLEOTIDE SEQUENCE</scope>
</reference>
<dbReference type="EMBL" id="LAZR01036001">
    <property type="protein sequence ID" value="KKL26003.1"/>
    <property type="molecule type" value="Genomic_DNA"/>
</dbReference>
<comment type="caution">
    <text evidence="2">The sequence shown here is derived from an EMBL/GenBank/DDBJ whole genome shotgun (WGS) entry which is preliminary data.</text>
</comment>
<accession>A0A0F9EQ53</accession>
<sequence>MKKMKKIKFWFVQIKKEIVRINKEDEKCSFISFNPIKEYVVLVLGSIVLMSIAAGAAFVLYWITG</sequence>
<keyword evidence="1" id="KW-1133">Transmembrane helix</keyword>
<keyword evidence="1" id="KW-0812">Transmembrane</keyword>
<dbReference type="AlphaFoldDB" id="A0A0F9EQ53"/>
<gene>
    <name evidence="2" type="ORF">LCGC14_2399600</name>
</gene>
<protein>
    <submittedName>
        <fullName evidence="2">Uncharacterized protein</fullName>
    </submittedName>
</protein>
<name>A0A0F9EQ53_9ZZZZ</name>
<proteinExistence type="predicted"/>
<organism evidence="2">
    <name type="scientific">marine sediment metagenome</name>
    <dbReference type="NCBI Taxonomy" id="412755"/>
    <lineage>
        <taxon>unclassified sequences</taxon>
        <taxon>metagenomes</taxon>
        <taxon>ecological metagenomes</taxon>
    </lineage>
</organism>
<keyword evidence="1" id="KW-0472">Membrane</keyword>
<feature type="transmembrane region" description="Helical" evidence="1">
    <location>
        <begin position="39"/>
        <end position="63"/>
    </location>
</feature>